<dbReference type="Gene3D" id="3.40.50.300">
    <property type="entry name" value="P-loop containing nucleotide triphosphate hydrolases"/>
    <property type="match status" value="1"/>
</dbReference>
<proteinExistence type="predicted"/>
<keyword evidence="3" id="KW-1185">Reference proteome</keyword>
<dbReference type="PANTHER" id="PTHR47691">
    <property type="entry name" value="REGULATOR-RELATED"/>
    <property type="match status" value="1"/>
</dbReference>
<dbReference type="SMART" id="SM00421">
    <property type="entry name" value="HTH_LUXR"/>
    <property type="match status" value="1"/>
</dbReference>
<evidence type="ECO:0000259" key="1">
    <source>
        <dbReference type="SMART" id="SM00421"/>
    </source>
</evidence>
<evidence type="ECO:0000313" key="2">
    <source>
        <dbReference type="EMBL" id="GHG08976.1"/>
    </source>
</evidence>
<organism evidence="2 3">
    <name type="scientific">Amycolatopsis bullii</name>
    <dbReference type="NCBI Taxonomy" id="941987"/>
    <lineage>
        <taxon>Bacteria</taxon>
        <taxon>Bacillati</taxon>
        <taxon>Actinomycetota</taxon>
        <taxon>Actinomycetes</taxon>
        <taxon>Pseudonocardiales</taxon>
        <taxon>Pseudonocardiaceae</taxon>
        <taxon>Amycolatopsis</taxon>
    </lineage>
</organism>
<evidence type="ECO:0000313" key="3">
    <source>
        <dbReference type="Proteomes" id="UP000649955"/>
    </source>
</evidence>
<dbReference type="Gene3D" id="1.10.10.10">
    <property type="entry name" value="Winged helix-like DNA-binding domain superfamily/Winged helix DNA-binding domain"/>
    <property type="match status" value="1"/>
</dbReference>
<dbReference type="InterPro" id="IPR016032">
    <property type="entry name" value="Sig_transdc_resp-reg_C-effctor"/>
</dbReference>
<dbReference type="SUPFAM" id="SSF52540">
    <property type="entry name" value="P-loop containing nucleoside triphosphate hydrolases"/>
    <property type="match status" value="1"/>
</dbReference>
<name>A0ABQ3KG08_9PSEU</name>
<dbReference type="InterPro" id="IPR000792">
    <property type="entry name" value="Tscrpt_reg_LuxR_C"/>
</dbReference>
<sequence length="741" mass="81205">MTLTGSPGVGKTRLAGELLVHMNEHFDTSVFIRLAELGAQADMPDAERRICNLLIAALRISHHQPNVDPVDVLIEHVRNRRVLIVLDNCEQVLDAAAELVNRIITETVMVQVIATSRAYLDVQGEHRVHLGPLSTPAEGTDRAAAEHSDAVQLLSDRAAAAGRPLTERDDWQAIVDLVRWSSGIPLVLELIAAQFGRGRAPAVVLDRLQGGASLKYGPGARGVPSHHLALDIAITESWDLCSPQQQRVWARLTVFTGGFTLDASEQVCADELIDQGEILETLDHLVRHSIIEGASADGRYRQHTFLREYGRRRLRIFGELDEISERLCRWIAGLVRQAAEQWLGPEEVRWLDLVNAESRNITAAVAWCSDNGLIERGLAIMVDVLLTRAPFFFATEIQVCRQVEELLSEGPVVASDVRISALAMAGWVWIALGEQSRGKNLLDECVRLAREAGKDDAPAVQLVEGTYETLALGQRSGFAKLAAASAGFRAVGADGMAFMADLFHAMTAGLLGPADEADRMSQRCVAEARRRGAEWALTWAEWTRGLPACSEPVTNNPEPLRRQNALGDLWGPIWWVERKAWELAKDGDYVGAARRIGGSDSLQARHGVHYNGLASFKSHRGRAKAEIALVLGPVESTAAYLEGSLLDDEQIVALAFDEVDSPPEPTLTERQWTITRLVARGLKNPQIATIVRFSVRTVETELTTIYGLVGVAGRRELAEWYRARSAPTGAPIAPAGPRRRG</sequence>
<dbReference type="PANTHER" id="PTHR47691:SF3">
    <property type="entry name" value="HTH-TYPE TRANSCRIPTIONAL REGULATOR RV0890C-RELATED"/>
    <property type="match status" value="1"/>
</dbReference>
<dbReference type="SUPFAM" id="SSF46894">
    <property type="entry name" value="C-terminal effector domain of the bipartite response regulators"/>
    <property type="match status" value="1"/>
</dbReference>
<dbReference type="EMBL" id="BNAW01000008">
    <property type="protein sequence ID" value="GHG08976.1"/>
    <property type="molecule type" value="Genomic_DNA"/>
</dbReference>
<dbReference type="Pfam" id="PF00196">
    <property type="entry name" value="GerE"/>
    <property type="match status" value="1"/>
</dbReference>
<protein>
    <submittedName>
        <fullName evidence="2">LuxR family transcriptional regulator</fullName>
    </submittedName>
</protein>
<accession>A0ABQ3KG08</accession>
<feature type="domain" description="HTH luxR-type" evidence="1">
    <location>
        <begin position="664"/>
        <end position="721"/>
    </location>
</feature>
<dbReference type="Proteomes" id="UP000649955">
    <property type="component" value="Unassembled WGS sequence"/>
</dbReference>
<comment type="caution">
    <text evidence="2">The sequence shown here is derived from an EMBL/GenBank/DDBJ whole genome shotgun (WGS) entry which is preliminary data.</text>
</comment>
<dbReference type="InterPro" id="IPR027417">
    <property type="entry name" value="P-loop_NTPase"/>
</dbReference>
<dbReference type="InterPro" id="IPR036388">
    <property type="entry name" value="WH-like_DNA-bd_sf"/>
</dbReference>
<gene>
    <name evidence="2" type="ORF">GCM10017567_27330</name>
</gene>
<reference evidence="3" key="1">
    <citation type="journal article" date="2019" name="Int. J. Syst. Evol. Microbiol.">
        <title>The Global Catalogue of Microorganisms (GCM) 10K type strain sequencing project: providing services to taxonomists for standard genome sequencing and annotation.</title>
        <authorList>
            <consortium name="The Broad Institute Genomics Platform"/>
            <consortium name="The Broad Institute Genome Sequencing Center for Infectious Disease"/>
            <person name="Wu L."/>
            <person name="Ma J."/>
        </authorList>
    </citation>
    <scope>NUCLEOTIDE SEQUENCE [LARGE SCALE GENOMIC DNA]</scope>
    <source>
        <strain evidence="3">CGMCC 4.7680</strain>
    </source>
</reference>